<sequence length="405" mass="46017">MIRIVDKRQCCGCAACVQKCPKHCISFYEDEEGFLYPRIDTNNCIDCGLCEKVCPFLNCDKAVPPQEVWAVKNKNESDRIHSSSGGVFIALAREVLAWGGVVFGAVFDENYEVKITYSETLEGVRSMMGSKYLQARVETGFADAERFLKEGRHVLFSGTPCQIAGLHKYLRKDYSNLLSVDFLCHGVPSPGVWRRYLKETMSDLQSAHRAAAGKNTVFPSLNVMPTIVGIEFRDKTLHGWKKYSFVVRGRSAFKADKNSVLLSDIHRENPFMKGFLSDIYLRPSCYECKCKNGVSHSDLTIADFWGIDRLMSDFDDDKGVGLVLVNTTDGKRVLDELPMEKHLSSLADVQPLNGGFKEYTNPHPRRIQFFKRFVIGERVDSIVENLLHVSWWRRAVRRIKKCVLK</sequence>
<keyword evidence="3" id="KW-0411">Iron-sulfur</keyword>
<dbReference type="EMBL" id="JAHOGA010000070">
    <property type="protein sequence ID" value="MBV3490631.1"/>
    <property type="molecule type" value="Genomic_DNA"/>
</dbReference>
<protein>
    <submittedName>
        <fullName evidence="5">Coenzyme F420 hydrogenase/dehydrogenase, beta subunit C-terminal domain</fullName>
    </submittedName>
</protein>
<evidence type="ECO:0000313" key="6">
    <source>
        <dbReference type="Proteomes" id="UP000758576"/>
    </source>
</evidence>
<dbReference type="AlphaFoldDB" id="A0A413S177"/>
<dbReference type="PANTHER" id="PTHR43193:SF2">
    <property type="entry name" value="POLYFERREDOXIN PROTEIN FWDF"/>
    <property type="match status" value="1"/>
</dbReference>
<dbReference type="SUPFAM" id="SSF54862">
    <property type="entry name" value="4Fe-4S ferredoxins"/>
    <property type="match status" value="1"/>
</dbReference>
<dbReference type="Pfam" id="PF12838">
    <property type="entry name" value="Fer4_7"/>
    <property type="match status" value="1"/>
</dbReference>
<accession>A0A413S177</accession>
<dbReference type="InterPro" id="IPR007525">
    <property type="entry name" value="FrhB_FdhB_C"/>
</dbReference>
<proteinExistence type="predicted"/>
<dbReference type="RefSeq" id="WP_117849047.1">
    <property type="nucleotide sequence ID" value="NZ_CAXSLB010000004.1"/>
</dbReference>
<dbReference type="PROSITE" id="PS00198">
    <property type="entry name" value="4FE4S_FER_1"/>
    <property type="match status" value="1"/>
</dbReference>
<dbReference type="Gene3D" id="3.30.70.20">
    <property type="match status" value="1"/>
</dbReference>
<dbReference type="GO" id="GO:0051536">
    <property type="term" value="F:iron-sulfur cluster binding"/>
    <property type="evidence" value="ECO:0007669"/>
    <property type="project" value="UniProtKB-KW"/>
</dbReference>
<comment type="caution">
    <text evidence="5">The sequence shown here is derived from an EMBL/GenBank/DDBJ whole genome shotgun (WGS) entry which is preliminary data.</text>
</comment>
<dbReference type="PANTHER" id="PTHR43193">
    <property type="match status" value="1"/>
</dbReference>
<dbReference type="Proteomes" id="UP000758576">
    <property type="component" value="Unassembled WGS sequence"/>
</dbReference>
<keyword evidence="2" id="KW-0408">Iron</keyword>
<dbReference type="InterPro" id="IPR017900">
    <property type="entry name" value="4Fe4S_Fe_S_CS"/>
</dbReference>
<name>A0A413S177_PHOVU</name>
<gene>
    <name evidence="5" type="ORF">KSX14_18820</name>
</gene>
<feature type="domain" description="4Fe-4S ferredoxin-type" evidence="4">
    <location>
        <begin position="35"/>
        <end position="65"/>
    </location>
</feature>
<evidence type="ECO:0000259" key="4">
    <source>
        <dbReference type="PROSITE" id="PS51379"/>
    </source>
</evidence>
<evidence type="ECO:0000256" key="2">
    <source>
        <dbReference type="ARBA" id="ARBA00023004"/>
    </source>
</evidence>
<evidence type="ECO:0000256" key="3">
    <source>
        <dbReference type="ARBA" id="ARBA00023014"/>
    </source>
</evidence>
<dbReference type="InterPro" id="IPR052977">
    <property type="entry name" value="Polyferredoxin-like_ET"/>
</dbReference>
<dbReference type="GO" id="GO:0046872">
    <property type="term" value="F:metal ion binding"/>
    <property type="evidence" value="ECO:0007669"/>
    <property type="project" value="UniProtKB-KW"/>
</dbReference>
<reference evidence="5" key="1">
    <citation type="submission" date="2021-06" db="EMBL/GenBank/DDBJ databases">
        <title>Collection of gut derived symbiotic bacterial strains cultured from healthy donors.</title>
        <authorList>
            <person name="Lin H."/>
            <person name="Littmann E."/>
            <person name="Pamer E.G."/>
        </authorList>
    </citation>
    <scope>NUCLEOTIDE SEQUENCE</scope>
    <source>
        <strain evidence="5">MSK.19.85</strain>
    </source>
</reference>
<dbReference type="InterPro" id="IPR017896">
    <property type="entry name" value="4Fe4S_Fe-S-bd"/>
</dbReference>
<feature type="domain" description="4Fe-4S ferredoxin-type" evidence="4">
    <location>
        <begin position="1"/>
        <end position="30"/>
    </location>
</feature>
<dbReference type="Pfam" id="PF04432">
    <property type="entry name" value="FrhB_FdhB_C"/>
    <property type="match status" value="1"/>
</dbReference>
<keyword evidence="1" id="KW-0479">Metal-binding</keyword>
<evidence type="ECO:0000256" key="1">
    <source>
        <dbReference type="ARBA" id="ARBA00022723"/>
    </source>
</evidence>
<organism evidence="5 6">
    <name type="scientific">Phocaeicola vulgatus</name>
    <name type="common">Bacteroides vulgatus</name>
    <dbReference type="NCBI Taxonomy" id="821"/>
    <lineage>
        <taxon>Bacteria</taxon>
        <taxon>Pseudomonadati</taxon>
        <taxon>Bacteroidota</taxon>
        <taxon>Bacteroidia</taxon>
        <taxon>Bacteroidales</taxon>
        <taxon>Bacteroidaceae</taxon>
        <taxon>Phocaeicola</taxon>
    </lineage>
</organism>
<evidence type="ECO:0000313" key="5">
    <source>
        <dbReference type="EMBL" id="MBV3490631.1"/>
    </source>
</evidence>
<dbReference type="PROSITE" id="PS51379">
    <property type="entry name" value="4FE4S_FER_2"/>
    <property type="match status" value="2"/>
</dbReference>